<dbReference type="AlphaFoldDB" id="A0A314UA17"/>
<accession>A0A314UA17</accession>
<feature type="region of interest" description="Disordered" evidence="1">
    <location>
        <begin position="37"/>
        <end position="73"/>
    </location>
</feature>
<sequence length="73" mass="8033">MHWEGPLEDSKQVRENDSKMNDLWKVYQNSLGFLAPKKSVGDEKGNGHPPSTSTRNGVNIKAPAIKGAKNDNV</sequence>
<reference evidence="2 3" key="1">
    <citation type="submission" date="2018-02" db="EMBL/GenBank/DDBJ databases">
        <title>Draft genome of wild Prunus yedoensis var. nudiflora.</title>
        <authorList>
            <person name="Baek S."/>
            <person name="Kim J.-H."/>
            <person name="Choi K."/>
            <person name="Kim G.-B."/>
            <person name="Cho A."/>
            <person name="Jang H."/>
            <person name="Shin C.-H."/>
            <person name="Yu H.-J."/>
            <person name="Mun J.-H."/>
        </authorList>
    </citation>
    <scope>NUCLEOTIDE SEQUENCE [LARGE SCALE GENOMIC DNA]</scope>
    <source>
        <strain evidence="3">cv. Jeju island</strain>
        <tissue evidence="2">Leaf</tissue>
    </source>
</reference>
<protein>
    <submittedName>
        <fullName evidence="2">Uncharacterized protein</fullName>
    </submittedName>
</protein>
<dbReference type="Proteomes" id="UP000250321">
    <property type="component" value="Unassembled WGS sequence"/>
</dbReference>
<comment type="caution">
    <text evidence="2">The sequence shown here is derived from an EMBL/GenBank/DDBJ whole genome shotgun (WGS) entry which is preliminary data.</text>
</comment>
<proteinExistence type="predicted"/>
<organism evidence="2 3">
    <name type="scientific">Prunus yedoensis var. nudiflora</name>
    <dbReference type="NCBI Taxonomy" id="2094558"/>
    <lineage>
        <taxon>Eukaryota</taxon>
        <taxon>Viridiplantae</taxon>
        <taxon>Streptophyta</taxon>
        <taxon>Embryophyta</taxon>
        <taxon>Tracheophyta</taxon>
        <taxon>Spermatophyta</taxon>
        <taxon>Magnoliopsida</taxon>
        <taxon>eudicotyledons</taxon>
        <taxon>Gunneridae</taxon>
        <taxon>Pentapetalae</taxon>
        <taxon>rosids</taxon>
        <taxon>fabids</taxon>
        <taxon>Rosales</taxon>
        <taxon>Rosaceae</taxon>
        <taxon>Amygdaloideae</taxon>
        <taxon>Amygdaleae</taxon>
        <taxon>Prunus</taxon>
    </lineage>
</organism>
<dbReference type="EMBL" id="PJQY01003851">
    <property type="protein sequence ID" value="PQM33958.1"/>
    <property type="molecule type" value="Genomic_DNA"/>
</dbReference>
<name>A0A314UA17_PRUYE</name>
<evidence type="ECO:0000256" key="1">
    <source>
        <dbReference type="SAM" id="MobiDB-lite"/>
    </source>
</evidence>
<evidence type="ECO:0000313" key="2">
    <source>
        <dbReference type="EMBL" id="PQM33958.1"/>
    </source>
</evidence>
<gene>
    <name evidence="2" type="ORF">Pyn_37414</name>
</gene>
<keyword evidence="3" id="KW-1185">Reference proteome</keyword>
<evidence type="ECO:0000313" key="3">
    <source>
        <dbReference type="Proteomes" id="UP000250321"/>
    </source>
</evidence>